<dbReference type="PaxDb" id="3847-GLYMA03G37300.2"/>
<reference evidence="5" key="3">
    <citation type="submission" date="2018-07" db="EMBL/GenBank/DDBJ databases">
        <title>WGS assembly of Glycine max.</title>
        <authorList>
            <person name="Schmutz J."/>
            <person name="Cannon S."/>
            <person name="Schlueter J."/>
            <person name="Ma J."/>
            <person name="Mitros T."/>
            <person name="Nelson W."/>
            <person name="Hyten D."/>
            <person name="Song Q."/>
            <person name="Thelen J."/>
            <person name="Cheng J."/>
            <person name="Xu D."/>
            <person name="Hellsten U."/>
            <person name="May G."/>
            <person name="Yu Y."/>
            <person name="Sakurai T."/>
            <person name="Umezawa T."/>
            <person name="Bhattacharyya M."/>
            <person name="Sandhu D."/>
            <person name="Valliyodan B."/>
            <person name="Lindquist E."/>
            <person name="Peto M."/>
            <person name="Grant D."/>
            <person name="Shu S."/>
            <person name="Goodstein D."/>
            <person name="Barry K."/>
            <person name="Futrell-Griggs M."/>
            <person name="Abernathy B."/>
            <person name="Du J."/>
            <person name="Tian Z."/>
            <person name="Zhu L."/>
            <person name="Gill N."/>
            <person name="Joshi T."/>
            <person name="Libault M."/>
            <person name="Sethuraman A."/>
            <person name="Zhang X."/>
            <person name="Shinozaki K."/>
            <person name="Nguyen H."/>
            <person name="Wing R."/>
            <person name="Cregan P."/>
            <person name="Specht J."/>
            <person name="Grimwood J."/>
            <person name="Rokhsar D."/>
            <person name="Stacey G."/>
            <person name="Shoemaker R."/>
            <person name="Jackson S."/>
        </authorList>
    </citation>
    <scope>NUCLEOTIDE SEQUENCE</scope>
    <source>
        <tissue evidence="5">Callus</tissue>
    </source>
</reference>
<dbReference type="EMBL" id="CM000836">
    <property type="protein sequence ID" value="KRH68199.1"/>
    <property type="molecule type" value="Genomic_DNA"/>
</dbReference>
<dbReference type="STRING" id="3847.K7KGC1"/>
<evidence type="ECO:0000256" key="3">
    <source>
        <dbReference type="ARBA" id="ARBA00023242"/>
    </source>
</evidence>
<evidence type="ECO:0000256" key="2">
    <source>
        <dbReference type="ARBA" id="ARBA00022553"/>
    </source>
</evidence>
<feature type="compositionally biased region" description="Acidic residues" evidence="4">
    <location>
        <begin position="54"/>
        <end position="71"/>
    </location>
</feature>
<name>K7KGC1_SOYBN</name>
<comment type="subcellular location">
    <subcellularLocation>
        <location evidence="1">Nucleus</location>
        <location evidence="1">Nucleolus</location>
    </subcellularLocation>
</comment>
<dbReference type="Proteomes" id="UP000008827">
    <property type="component" value="Chromosome 3"/>
</dbReference>
<dbReference type="Gramene" id="KRH68199">
    <property type="protein sequence ID" value="KRH68199"/>
    <property type="gene ID" value="GLYMA_03G214900"/>
</dbReference>
<feature type="region of interest" description="Disordered" evidence="4">
    <location>
        <begin position="849"/>
        <end position="888"/>
    </location>
</feature>
<evidence type="ECO:0000313" key="6">
    <source>
        <dbReference type="EnsemblPlants" id="KRH68199"/>
    </source>
</evidence>
<dbReference type="GO" id="GO:0005730">
    <property type="term" value="C:nucleolus"/>
    <property type="evidence" value="ECO:0000318"/>
    <property type="project" value="GO_Central"/>
</dbReference>
<dbReference type="RefSeq" id="XP_006577150.1">
    <property type="nucleotide sequence ID" value="XM_006577087.4"/>
</dbReference>
<keyword evidence="2" id="KW-0597">Phosphoprotein</keyword>
<feature type="compositionally biased region" description="Basic and acidic residues" evidence="4">
    <location>
        <begin position="849"/>
        <end position="865"/>
    </location>
</feature>
<reference evidence="6" key="2">
    <citation type="submission" date="2018-02" db="UniProtKB">
        <authorList>
            <consortium name="EnsemblPlants"/>
        </authorList>
    </citation>
    <scope>IDENTIFICATION</scope>
    <source>
        <strain evidence="6">Williams 82</strain>
    </source>
</reference>
<feature type="region of interest" description="Disordered" evidence="4">
    <location>
        <begin position="522"/>
        <end position="585"/>
    </location>
</feature>
<proteinExistence type="predicted"/>
<organism evidence="5">
    <name type="scientific">Glycine max</name>
    <name type="common">Soybean</name>
    <name type="synonym">Glycine hispida</name>
    <dbReference type="NCBI Taxonomy" id="3847"/>
    <lineage>
        <taxon>Eukaryota</taxon>
        <taxon>Viridiplantae</taxon>
        <taxon>Streptophyta</taxon>
        <taxon>Embryophyta</taxon>
        <taxon>Tracheophyta</taxon>
        <taxon>Spermatophyta</taxon>
        <taxon>Magnoliopsida</taxon>
        <taxon>eudicotyledons</taxon>
        <taxon>Gunneridae</taxon>
        <taxon>Pentapetalae</taxon>
        <taxon>rosids</taxon>
        <taxon>fabids</taxon>
        <taxon>Fabales</taxon>
        <taxon>Fabaceae</taxon>
        <taxon>Papilionoideae</taxon>
        <taxon>50 kb inversion clade</taxon>
        <taxon>NPAAA clade</taxon>
        <taxon>indigoferoid/millettioid clade</taxon>
        <taxon>Phaseoleae</taxon>
        <taxon>Glycine</taxon>
        <taxon>Glycine subgen. Soja</taxon>
    </lineage>
</organism>
<dbReference type="SMR" id="K7KGC1"/>
<keyword evidence="3" id="KW-0539">Nucleus</keyword>
<dbReference type="AlphaFoldDB" id="K7KGC1"/>
<dbReference type="EnsemblPlants" id="KRH68199">
    <property type="protein sequence ID" value="KRH68199"/>
    <property type="gene ID" value="GLYMA_03G214900"/>
</dbReference>
<dbReference type="GO" id="GO:0006364">
    <property type="term" value="P:rRNA processing"/>
    <property type="evidence" value="ECO:0007669"/>
    <property type="project" value="InterPro"/>
</dbReference>
<gene>
    <name evidence="6" type="primary">LOC100784007</name>
    <name evidence="5" type="ORF">GLYMA_03G214900</name>
</gene>
<feature type="compositionally biased region" description="Acidic residues" evidence="4">
    <location>
        <begin position="84"/>
        <end position="109"/>
    </location>
</feature>
<evidence type="ECO:0000256" key="1">
    <source>
        <dbReference type="ARBA" id="ARBA00004604"/>
    </source>
</evidence>
<dbReference type="PANTHER" id="PTHR14150">
    <property type="entry name" value="U3 SMALL NUCLEOLAR RNA-ASSOCIATED PROTEIN 14"/>
    <property type="match status" value="1"/>
</dbReference>
<feature type="compositionally biased region" description="Acidic residues" evidence="4">
    <location>
        <begin position="443"/>
        <end position="452"/>
    </location>
</feature>
<dbReference type="OMA" id="EHALSGW"/>
<dbReference type="OrthoDB" id="277439at2759"/>
<keyword evidence="7" id="KW-1185">Reference proteome</keyword>
<dbReference type="InterPro" id="IPR006709">
    <property type="entry name" value="SSU_processome_Utp14"/>
</dbReference>
<feature type="region of interest" description="Disordered" evidence="4">
    <location>
        <begin position="428"/>
        <end position="466"/>
    </location>
</feature>
<reference evidence="5 6" key="1">
    <citation type="journal article" date="2010" name="Nature">
        <title>Genome sequence of the palaeopolyploid soybean.</title>
        <authorList>
            <person name="Schmutz J."/>
            <person name="Cannon S.B."/>
            <person name="Schlueter J."/>
            <person name="Ma J."/>
            <person name="Mitros T."/>
            <person name="Nelson W."/>
            <person name="Hyten D.L."/>
            <person name="Song Q."/>
            <person name="Thelen J.J."/>
            <person name="Cheng J."/>
            <person name="Xu D."/>
            <person name="Hellsten U."/>
            <person name="May G.D."/>
            <person name="Yu Y."/>
            <person name="Sakurai T."/>
            <person name="Umezawa T."/>
            <person name="Bhattacharyya M.K."/>
            <person name="Sandhu D."/>
            <person name="Valliyodan B."/>
            <person name="Lindquist E."/>
            <person name="Peto M."/>
            <person name="Grant D."/>
            <person name="Shu S."/>
            <person name="Goodstein D."/>
            <person name="Barry K."/>
            <person name="Futrell-Griggs M."/>
            <person name="Abernathy B."/>
            <person name="Du J."/>
            <person name="Tian Z."/>
            <person name="Zhu L."/>
            <person name="Gill N."/>
            <person name="Joshi T."/>
            <person name="Libault M."/>
            <person name="Sethuraman A."/>
            <person name="Zhang X.-C."/>
            <person name="Shinozaki K."/>
            <person name="Nguyen H.T."/>
            <person name="Wing R.A."/>
            <person name="Cregan P."/>
            <person name="Specht J."/>
            <person name="Grimwood J."/>
            <person name="Rokhsar D."/>
            <person name="Stacey G."/>
            <person name="Shoemaker R.C."/>
            <person name="Jackson S.A."/>
        </authorList>
    </citation>
    <scope>NUCLEOTIDE SEQUENCE [LARGE SCALE GENOMIC DNA]</scope>
    <source>
        <strain evidence="6">cv. Williams 82</strain>
        <tissue evidence="5">Callus</tissue>
    </source>
</reference>
<dbReference type="FunCoup" id="K7KGC1">
    <property type="interactions" value="5204"/>
</dbReference>
<dbReference type="PANTHER" id="PTHR14150:SF12">
    <property type="entry name" value="U3 SMALL NUCLEOLAR RNA-ASSOCIATED PROTEIN 14 HOMOLOG A"/>
    <property type="match status" value="1"/>
</dbReference>
<dbReference type="GO" id="GO:0032040">
    <property type="term" value="C:small-subunit processome"/>
    <property type="evidence" value="ECO:0000318"/>
    <property type="project" value="GO_Central"/>
</dbReference>
<evidence type="ECO:0000313" key="5">
    <source>
        <dbReference type="EMBL" id="KRH68199.1"/>
    </source>
</evidence>
<dbReference type="ExpressionAtlas" id="K7KGC1">
    <property type="expression patterns" value="baseline and differential"/>
</dbReference>
<evidence type="ECO:0000313" key="7">
    <source>
        <dbReference type="Proteomes" id="UP000008827"/>
    </source>
</evidence>
<sequence>MTEKKRKERDEGNRRRLKPKKKSNTQWKKTGPRLPSSLQKHIDRLNPTTSFDSADSDDDNDVYEYEEERAEEESKKNKRYDSASVDDDLAQEIEDENVQSDDESEDDDYIGTKRNENAASDDSGEEDDGRHARMLQAITGMPSEAFEENKKKKVMKDTVIPELYPESEYNPSRDVVDGDGRISIEDLLNPLREKSGYGKLRKRYQQIEKNARTIHVPLSKAVQAKVERKAAYEVSKKDVTKWQHIIQRNREAPTIFFDENVDLGFSTVGAIASEFEPRTEFEKKMAALVYDDEVMEAHKKDGSKLLEMNKVSIEDEKDRQNRIAKMRSLLFRHEMKAKHIKKIKSRTFHRLLKKDKLKAEASQIQMDPEAAKEYAMKQERQRAEERMTLKHKNHNPWAARIIQRGLHNQDEGTRAAIHEQLQRHAELTRKMKSMKGSSSSGEDSSEEEEDDNSAGSDQDMDYKILGKAKEKTMKVLEEEEEVPKSGLLSLPFMRRGLEKRKEAAVEEANLAFQEYEDSLKKLENSGGSEDPKAASTSGRRVFGTAKAQIDASNKVKSDNCYDGSDSEDDLGTSKSGNIENEGSDLLHKDVNKDLVVIQDDTDTHQESVFKNIDEIIKKPGPKTTYEVSIFVSDTWKKQAKNKNEEITMKKSPKLPGLVRQAIKDTENEFREDSDTDSEGQMVDGILSSVSKVPYELPSQEELIRQAFAGDDVEDDFEKDKQEILNEENPEPEKPLLLPGWGQWTHVQQKKGLPSWMLKKHEDAQKKRAEALKKRKDAQLNNVIISEKIDKKAEKLHTKSLPYPFTSKEVFEQSMRVPIGPEYNPATAIGPLNRPEVVKRPGVIIKPIEFKEVNPHEKTEQRNGDKRKFKKNKGNAGNIMKKAKVGGKS</sequence>
<protein>
    <submittedName>
        <fullName evidence="5 6">Uncharacterized protein</fullName>
    </submittedName>
</protein>
<dbReference type="Pfam" id="PF04615">
    <property type="entry name" value="Utp14"/>
    <property type="match status" value="1"/>
</dbReference>
<accession>K7KGC1</accession>
<feature type="region of interest" description="Disordered" evidence="4">
    <location>
        <begin position="1"/>
        <end position="130"/>
    </location>
</feature>
<dbReference type="GeneID" id="100784007"/>
<feature type="compositionally biased region" description="Basic and acidic residues" evidence="4">
    <location>
        <begin position="72"/>
        <end position="81"/>
    </location>
</feature>
<dbReference type="eggNOG" id="KOG2172">
    <property type="taxonomic scope" value="Eukaryota"/>
</dbReference>
<feature type="compositionally biased region" description="Basic and acidic residues" evidence="4">
    <location>
        <begin position="1"/>
        <end position="14"/>
    </location>
</feature>
<evidence type="ECO:0000256" key="4">
    <source>
        <dbReference type="SAM" id="MobiDB-lite"/>
    </source>
</evidence>